<gene>
    <name evidence="1" type="ORF">D2962_14225</name>
</gene>
<organism evidence="1 2">
    <name type="scientific">Biomaibacter acetigenes</name>
    <dbReference type="NCBI Taxonomy" id="2316383"/>
    <lineage>
        <taxon>Bacteria</taxon>
        <taxon>Bacillati</taxon>
        <taxon>Bacillota</taxon>
        <taxon>Clostridia</taxon>
        <taxon>Thermosediminibacterales</taxon>
        <taxon>Tepidanaerobacteraceae</taxon>
        <taxon>Biomaibacter</taxon>
    </lineage>
</organism>
<dbReference type="Proteomes" id="UP000280960">
    <property type="component" value="Chromosome"/>
</dbReference>
<name>A0A3G2R7Z2_9FIRM</name>
<dbReference type="EMBL" id="CP033169">
    <property type="protein sequence ID" value="AYO31602.1"/>
    <property type="molecule type" value="Genomic_DNA"/>
</dbReference>
<dbReference type="KEGG" id="bacg:D2962_14225"/>
<evidence type="ECO:0000313" key="2">
    <source>
        <dbReference type="Proteomes" id="UP000280960"/>
    </source>
</evidence>
<dbReference type="RefSeq" id="WP_120769069.1">
    <property type="nucleotide sequence ID" value="NZ_CP033169.1"/>
</dbReference>
<accession>A0A3G2R7Z2</accession>
<keyword evidence="2" id="KW-1185">Reference proteome</keyword>
<reference evidence="1 2" key="1">
    <citation type="submission" date="2018-10" db="EMBL/GenBank/DDBJ databases">
        <authorList>
            <person name="Zhang X."/>
        </authorList>
    </citation>
    <scope>NUCLEOTIDE SEQUENCE [LARGE SCALE GENOMIC DNA]</scope>
    <source>
        <strain evidence="1 2">SK-G1</strain>
    </source>
</reference>
<proteinExistence type="predicted"/>
<sequence length="84" mass="9693">MRPFIPQNGQKGWKKPVIIKDKLVIATFRGIFAFDKKSGKFLYRVSDFSVGEAEARFYENTFEMLTRIGDELYIGSDTGCFNKE</sequence>
<protein>
    <submittedName>
        <fullName evidence="1">Uncharacterized protein</fullName>
    </submittedName>
</protein>
<evidence type="ECO:0000313" key="1">
    <source>
        <dbReference type="EMBL" id="AYO31602.1"/>
    </source>
</evidence>
<dbReference type="AlphaFoldDB" id="A0A3G2R7Z2"/>